<dbReference type="Pfam" id="PF07866">
    <property type="entry name" value="DUF1653"/>
    <property type="match status" value="1"/>
</dbReference>
<organism evidence="2 3">
    <name type="scientific">Marinobacterium lutimaris</name>
    <dbReference type="NCBI Taxonomy" id="568106"/>
    <lineage>
        <taxon>Bacteria</taxon>
        <taxon>Pseudomonadati</taxon>
        <taxon>Pseudomonadota</taxon>
        <taxon>Gammaproteobacteria</taxon>
        <taxon>Oceanospirillales</taxon>
        <taxon>Oceanospirillaceae</taxon>
        <taxon>Marinobacterium</taxon>
    </lineage>
</organism>
<dbReference type="AlphaFoldDB" id="A0A1H5UMA3"/>
<dbReference type="InterPro" id="IPR037135">
    <property type="entry name" value="DUF1653-like_dom_sf"/>
</dbReference>
<protein>
    <recommendedName>
        <fullName evidence="1">DUF1653 domain-containing protein</fullName>
    </recommendedName>
</protein>
<accession>A0A1H5UMA3</accession>
<sequence>MNVPELPLGIYRHYKGKDYEVIGLARHSETEEWMVVYRTLYGDFRLWVRPYAMFVEKVVLESGKEVGRFEPI</sequence>
<name>A0A1H5UMA3_9GAMM</name>
<dbReference type="OrthoDB" id="371169at2"/>
<dbReference type="RefSeq" id="WP_104001427.1">
    <property type="nucleotide sequence ID" value="NZ_FNVQ01000001.1"/>
</dbReference>
<feature type="domain" description="DUF1653" evidence="1">
    <location>
        <begin position="9"/>
        <end position="70"/>
    </location>
</feature>
<dbReference type="InterPro" id="IPR023387">
    <property type="entry name" value="DUF1653-like_dom"/>
</dbReference>
<reference evidence="2 3" key="1">
    <citation type="submission" date="2016-10" db="EMBL/GenBank/DDBJ databases">
        <authorList>
            <person name="de Groot N.N."/>
        </authorList>
    </citation>
    <scope>NUCLEOTIDE SEQUENCE [LARGE SCALE GENOMIC DNA]</scope>
    <source>
        <strain evidence="2 3">DSM 22012</strain>
    </source>
</reference>
<dbReference type="Gene3D" id="2.30.30.320">
    <property type="entry name" value="DUF1653-like domain"/>
    <property type="match status" value="1"/>
</dbReference>
<gene>
    <name evidence="2" type="ORF">SAMN05444390_101433</name>
</gene>
<evidence type="ECO:0000313" key="2">
    <source>
        <dbReference type="EMBL" id="SEF76182.1"/>
    </source>
</evidence>
<proteinExistence type="predicted"/>
<keyword evidence="3" id="KW-1185">Reference proteome</keyword>
<dbReference type="EMBL" id="FNVQ01000001">
    <property type="protein sequence ID" value="SEF76182.1"/>
    <property type="molecule type" value="Genomic_DNA"/>
</dbReference>
<dbReference type="Proteomes" id="UP000236745">
    <property type="component" value="Unassembled WGS sequence"/>
</dbReference>
<evidence type="ECO:0000259" key="1">
    <source>
        <dbReference type="Pfam" id="PF07866"/>
    </source>
</evidence>
<evidence type="ECO:0000313" key="3">
    <source>
        <dbReference type="Proteomes" id="UP000236745"/>
    </source>
</evidence>